<keyword evidence="2" id="KW-0255">Endonuclease</keyword>
<reference evidence="2 3" key="1">
    <citation type="submission" date="2018-06" db="EMBL/GenBank/DDBJ databases">
        <title>Carbapenemase-producing Enterobacteriaceae present in wastewater treatment plant effluent and nearby surface waters in the US.</title>
        <authorList>
            <person name="Mathys D.A."/>
            <person name="Mollenkopf D.F."/>
            <person name="Feicht S.M."/>
            <person name="Adams R.J."/>
            <person name="Albers A.L."/>
            <person name="Grooters S.V."/>
            <person name="Stuever D.M."/>
            <person name="Daniels J.B."/>
            <person name="Wittum T.E."/>
        </authorList>
    </citation>
    <scope>NUCLEOTIDE SEQUENCE [LARGE SCALE GENOMIC DNA]</scope>
    <source>
        <strain evidence="2 3">GEO_23_Down_A</strain>
    </source>
</reference>
<protein>
    <submittedName>
        <fullName evidence="2">HNH endonuclease</fullName>
    </submittedName>
</protein>
<dbReference type="RefSeq" id="WP_023306304.1">
    <property type="nucleotide sequence ID" value="NZ_CP092635.1"/>
</dbReference>
<evidence type="ECO:0000313" key="3">
    <source>
        <dbReference type="Proteomes" id="UP000289016"/>
    </source>
</evidence>
<feature type="domain" description="HNH nuclease" evidence="1">
    <location>
        <begin position="73"/>
        <end position="117"/>
    </location>
</feature>
<evidence type="ECO:0000259" key="1">
    <source>
        <dbReference type="Pfam" id="PF13392"/>
    </source>
</evidence>
<proteinExistence type="predicted"/>
<gene>
    <name evidence="2" type="ORF">DN595_22695</name>
</gene>
<dbReference type="Gene3D" id="3.90.75.20">
    <property type="match status" value="1"/>
</dbReference>
<dbReference type="AlphaFoldDB" id="A0AB37VD34"/>
<dbReference type="InterPro" id="IPR003615">
    <property type="entry name" value="HNH_nuc"/>
</dbReference>
<dbReference type="EMBL" id="QKPI01000076">
    <property type="protein sequence ID" value="RWT73957.1"/>
    <property type="molecule type" value="Genomic_DNA"/>
</dbReference>
<dbReference type="Proteomes" id="UP000289016">
    <property type="component" value="Unassembled WGS sequence"/>
</dbReference>
<dbReference type="GO" id="GO:0003677">
    <property type="term" value="F:DNA binding"/>
    <property type="evidence" value="ECO:0007669"/>
    <property type="project" value="InterPro"/>
</dbReference>
<dbReference type="SUPFAM" id="SSF54171">
    <property type="entry name" value="DNA-binding domain"/>
    <property type="match status" value="1"/>
</dbReference>
<dbReference type="InterPro" id="IPR016177">
    <property type="entry name" value="DNA-bd_dom_sf"/>
</dbReference>
<accession>A0AB37VD34</accession>
<dbReference type="SUPFAM" id="SSF54060">
    <property type="entry name" value="His-Me finger endonucleases"/>
    <property type="match status" value="1"/>
</dbReference>
<dbReference type="GO" id="GO:0004519">
    <property type="term" value="F:endonuclease activity"/>
    <property type="evidence" value="ECO:0007669"/>
    <property type="project" value="UniProtKB-KW"/>
</dbReference>
<dbReference type="Pfam" id="PF13392">
    <property type="entry name" value="HNH_3"/>
    <property type="match status" value="1"/>
</dbReference>
<keyword evidence="2" id="KW-0540">Nuclease</keyword>
<sequence>MDICTEKNLPVDYLRKLLDYDALTGVVKWKPRALEHFKSERDSKIWNTRYAGTVVGVQNRRGYLVFKLNKRCYRLHRVVWAIHYNEHPEIFIDHINGDKRDNRISNLRLVDAEGNARNRKTPSSNSSGIIGVRWDKRYGTWKSTIGDEGEDVSLGSFDNLLDAAAARKSAEVRFGYHRNHGR</sequence>
<comment type="caution">
    <text evidence="2">The sequence shown here is derived from an EMBL/GenBank/DDBJ whole genome shotgun (WGS) entry which is preliminary data.</text>
</comment>
<keyword evidence="2" id="KW-0378">Hydrolase</keyword>
<organism evidence="2 3">
    <name type="scientific">Enterobacter cloacae</name>
    <dbReference type="NCBI Taxonomy" id="550"/>
    <lineage>
        <taxon>Bacteria</taxon>
        <taxon>Pseudomonadati</taxon>
        <taxon>Pseudomonadota</taxon>
        <taxon>Gammaproteobacteria</taxon>
        <taxon>Enterobacterales</taxon>
        <taxon>Enterobacteriaceae</taxon>
        <taxon>Enterobacter</taxon>
        <taxon>Enterobacter cloacae complex</taxon>
    </lineage>
</organism>
<evidence type="ECO:0000313" key="2">
    <source>
        <dbReference type="EMBL" id="RWT73957.1"/>
    </source>
</evidence>
<name>A0AB37VD34_ENTCL</name>
<dbReference type="InterPro" id="IPR044925">
    <property type="entry name" value="His-Me_finger_sf"/>
</dbReference>